<dbReference type="PANTHER" id="PTHR33662:SF1">
    <property type="entry name" value="INACTIVE UBIQUITIN THIOESTERASE OTULINL"/>
    <property type="match status" value="1"/>
</dbReference>
<dbReference type="Pfam" id="PF16218">
    <property type="entry name" value="Peptidase_C101"/>
    <property type="match status" value="1"/>
</dbReference>
<dbReference type="PRINTS" id="PR02055">
    <property type="entry name" value="PROTEINF105"/>
</dbReference>
<dbReference type="GO" id="GO:0005737">
    <property type="term" value="C:cytoplasm"/>
    <property type="evidence" value="ECO:0007669"/>
    <property type="project" value="UniProtKB-SubCell"/>
</dbReference>
<accession>A0AAN9B5J5</accession>
<keyword evidence="3" id="KW-0963">Cytoplasm</keyword>
<dbReference type="PANTHER" id="PTHR33662">
    <property type="entry name" value="OTU DEUBIQUITINASE WITH LINEAR LINKAGE-SPECIFICITY A-RELATED"/>
    <property type="match status" value="1"/>
</dbReference>
<evidence type="ECO:0000256" key="5">
    <source>
        <dbReference type="SAM" id="Phobius"/>
    </source>
</evidence>
<name>A0AAN9B5J5_9CAEN</name>
<evidence type="ECO:0000256" key="4">
    <source>
        <dbReference type="SAM" id="MobiDB-lite"/>
    </source>
</evidence>
<proteinExistence type="inferred from homology"/>
<comment type="similarity">
    <text evidence="2">Belongs to the peptidase C65 family. Otulin subfamily.</text>
</comment>
<protein>
    <submittedName>
        <fullName evidence="6">Uncharacterized protein</fullName>
    </submittedName>
</protein>
<evidence type="ECO:0000256" key="2">
    <source>
        <dbReference type="ARBA" id="ARBA00010267"/>
    </source>
</evidence>
<feature type="transmembrane region" description="Helical" evidence="5">
    <location>
        <begin position="70"/>
        <end position="92"/>
    </location>
</feature>
<dbReference type="Proteomes" id="UP001374579">
    <property type="component" value="Unassembled WGS sequence"/>
</dbReference>
<evidence type="ECO:0000313" key="7">
    <source>
        <dbReference type="Proteomes" id="UP001374579"/>
    </source>
</evidence>
<keyword evidence="5" id="KW-0812">Transmembrane</keyword>
<keyword evidence="5" id="KW-1133">Transmembrane helix</keyword>
<gene>
    <name evidence="6" type="ORF">V1264_003279</name>
</gene>
<dbReference type="CDD" id="cd22790">
    <property type="entry name" value="OTU_OTUL-like"/>
    <property type="match status" value="1"/>
</dbReference>
<keyword evidence="7" id="KW-1185">Reference proteome</keyword>
<reference evidence="6 7" key="1">
    <citation type="submission" date="2024-02" db="EMBL/GenBank/DDBJ databases">
        <title>Chromosome-scale genome assembly of the rough periwinkle Littorina saxatilis.</title>
        <authorList>
            <person name="De Jode A."/>
            <person name="Faria R."/>
            <person name="Formenti G."/>
            <person name="Sims Y."/>
            <person name="Smith T.P."/>
            <person name="Tracey A."/>
            <person name="Wood J.M.D."/>
            <person name="Zagrodzka Z.B."/>
            <person name="Johannesson K."/>
            <person name="Butlin R.K."/>
            <person name="Leder E.H."/>
        </authorList>
    </citation>
    <scope>NUCLEOTIDE SEQUENCE [LARGE SCALE GENOMIC DNA]</scope>
    <source>
        <strain evidence="6">Snail1</strain>
        <tissue evidence="6">Muscle</tissue>
    </source>
</reference>
<keyword evidence="5" id="KW-0472">Membrane</keyword>
<comment type="caution">
    <text evidence="6">The sequence shown here is derived from an EMBL/GenBank/DDBJ whole genome shotgun (WGS) entry which is preliminary data.</text>
</comment>
<evidence type="ECO:0000313" key="6">
    <source>
        <dbReference type="EMBL" id="KAK7099089.1"/>
    </source>
</evidence>
<feature type="region of interest" description="Disordered" evidence="4">
    <location>
        <begin position="355"/>
        <end position="381"/>
    </location>
</feature>
<feature type="region of interest" description="Disordered" evidence="4">
    <location>
        <begin position="176"/>
        <end position="202"/>
    </location>
</feature>
<dbReference type="EMBL" id="JBAMIC010000012">
    <property type="protein sequence ID" value="KAK7099089.1"/>
    <property type="molecule type" value="Genomic_DNA"/>
</dbReference>
<feature type="compositionally biased region" description="Low complexity" evidence="4">
    <location>
        <begin position="491"/>
        <end position="502"/>
    </location>
</feature>
<dbReference type="InterPro" id="IPR023235">
    <property type="entry name" value="FAM105"/>
</dbReference>
<feature type="compositionally biased region" description="Basic and acidic residues" evidence="4">
    <location>
        <begin position="184"/>
        <end position="194"/>
    </location>
</feature>
<sequence length="881" mass="98146">MELHGWQQCQRKPLHCAGTLSLLPPSWDTISYIYNQVLKLVSKSPYSKRLVLYFAYRGTTVKLDLGDVKAAGVVCILGLGVGLGTLFIYRLYNQYIRPFLDDQCTDPENSPANDCSLLVDSSDSGVDGAMGNNSSGPTPAVYYSPQYGVALGGKGLSPRQQMHVVADKVRMRRLGTRQKPVRKFTADRDSKPNRGADLSPSLYETNIRDSFYSTAESGFETLPECNEEDDDDIDEKREVSLSLKENYSMSSLKDRNDRYFSSSSAEEHTSSSPSAGKTVVEVSISCNDDNTTASDLPAVRTELVSSSKSSPAHKGVRIPDAHLLSAKKFHSYSNSEDYDYDPSLEYSESIRSFNSSGEEWSGEEEEKDVYPFPPSNSAMTDSQFRQSLMQRIREWSMFAEEYGKSRSPTPECASPQPRYMRRSHSLDRHIGEPAMMPEVDMSSSEPIQGEDCTIKNLECLETEFHDIQGEFESITSKLHELIERGTKEDGPQQQSPAKSSPSHLHHPPHRTSRLSGNTHTSPHHRPRTKWERMPSLSRSDSSRSSRASSVEFSWDCGEVGAGGEVVGTREVSAAESSQGVVGPGGDSGDLSLEVDAELVGGEEECSCKVNNIGEAFSITDYAESEWKGDTPKAKTIKQGYFSIPELFHCQGLRQVRGDNYCALRSTLFQILVGGHRVTRRWPGLISIVDRLHELNADSTSGLQEWNFAGRVAWEGEDDKFSKITHCVLSLYATIEEMCALPSEEERLARTLSLLNTSQRFDIELMEGLKLMMLFRANDLQRDMKEEADVPTFAWLMFARDTSPDVVSFVKNHLNCVGDSAGIDQVEMCLLGHCLGVKIRVARLDHHGQQEFDCTFPDEAPEDWPSACLLAEDDRHYNVPVA</sequence>
<evidence type="ECO:0000256" key="1">
    <source>
        <dbReference type="ARBA" id="ARBA00004496"/>
    </source>
</evidence>
<feature type="compositionally biased region" description="Basic residues" evidence="4">
    <location>
        <begin position="503"/>
        <end position="512"/>
    </location>
</feature>
<dbReference type="AlphaFoldDB" id="A0AAN9B5J5"/>
<feature type="region of interest" description="Disordered" evidence="4">
    <location>
        <begin position="486"/>
        <end position="544"/>
    </location>
</feature>
<organism evidence="6 7">
    <name type="scientific">Littorina saxatilis</name>
    <dbReference type="NCBI Taxonomy" id="31220"/>
    <lineage>
        <taxon>Eukaryota</taxon>
        <taxon>Metazoa</taxon>
        <taxon>Spiralia</taxon>
        <taxon>Lophotrochozoa</taxon>
        <taxon>Mollusca</taxon>
        <taxon>Gastropoda</taxon>
        <taxon>Caenogastropoda</taxon>
        <taxon>Littorinimorpha</taxon>
        <taxon>Littorinoidea</taxon>
        <taxon>Littorinidae</taxon>
        <taxon>Littorina</taxon>
    </lineage>
</organism>
<feature type="compositionally biased region" description="Low complexity" evidence="4">
    <location>
        <begin position="533"/>
        <end position="544"/>
    </location>
</feature>
<comment type="subcellular location">
    <subcellularLocation>
        <location evidence="1">Cytoplasm</location>
    </subcellularLocation>
</comment>
<evidence type="ECO:0000256" key="3">
    <source>
        <dbReference type="ARBA" id="ARBA00022490"/>
    </source>
</evidence>